<comment type="caution">
    <text evidence="5">The sequence shown here is derived from an EMBL/GenBank/DDBJ whole genome shotgun (WGS) entry which is preliminary data.</text>
</comment>
<dbReference type="PANTHER" id="PTHR43408:SF2">
    <property type="entry name" value="FMN REDUCTASE (NADPH)"/>
    <property type="match status" value="1"/>
</dbReference>
<organism evidence="5 6">
    <name type="scientific">Naumannella halotolerans</name>
    <dbReference type="NCBI Taxonomy" id="993414"/>
    <lineage>
        <taxon>Bacteria</taxon>
        <taxon>Bacillati</taxon>
        <taxon>Actinomycetota</taxon>
        <taxon>Actinomycetes</taxon>
        <taxon>Propionibacteriales</taxon>
        <taxon>Propionibacteriaceae</taxon>
        <taxon>Naumannella</taxon>
    </lineage>
</organism>
<dbReference type="Gene3D" id="3.40.50.360">
    <property type="match status" value="1"/>
</dbReference>
<evidence type="ECO:0000313" key="6">
    <source>
        <dbReference type="Proteomes" id="UP000295371"/>
    </source>
</evidence>
<keyword evidence="1" id="KW-0285">Flavoprotein</keyword>
<gene>
    <name evidence="5" type="ORF">CLV29_0894</name>
</gene>
<keyword evidence="2" id="KW-0288">FMN</keyword>
<name>A0A4R7J9L1_9ACTN</name>
<dbReference type="InterPro" id="IPR051814">
    <property type="entry name" value="NAD(P)H-dep_FMN_reductase"/>
</dbReference>
<dbReference type="InterPro" id="IPR005025">
    <property type="entry name" value="FMN_Rdtase-like_dom"/>
</dbReference>
<dbReference type="AlphaFoldDB" id="A0A4R7J9L1"/>
<evidence type="ECO:0000256" key="1">
    <source>
        <dbReference type="ARBA" id="ARBA00022630"/>
    </source>
</evidence>
<dbReference type="SUPFAM" id="SSF52218">
    <property type="entry name" value="Flavoproteins"/>
    <property type="match status" value="1"/>
</dbReference>
<evidence type="ECO:0000256" key="3">
    <source>
        <dbReference type="ARBA" id="ARBA00023002"/>
    </source>
</evidence>
<protein>
    <submittedName>
        <fullName evidence="5">FMN reductase</fullName>
    </submittedName>
</protein>
<dbReference type="EMBL" id="SOAW01000001">
    <property type="protein sequence ID" value="TDT33287.1"/>
    <property type="molecule type" value="Genomic_DNA"/>
</dbReference>
<dbReference type="OrthoDB" id="1643408at2"/>
<dbReference type="GO" id="GO:0016491">
    <property type="term" value="F:oxidoreductase activity"/>
    <property type="evidence" value="ECO:0007669"/>
    <property type="project" value="UniProtKB-KW"/>
</dbReference>
<dbReference type="PANTHER" id="PTHR43408">
    <property type="entry name" value="FMN REDUCTASE (NADPH)"/>
    <property type="match status" value="1"/>
</dbReference>
<evidence type="ECO:0000259" key="4">
    <source>
        <dbReference type="Pfam" id="PF03358"/>
    </source>
</evidence>
<sequence length="155" mass="15941">MSSARQVVVVSGNPRPGSRTSTIATRLAAELGTPQVIELGELAPEFFAADSVAIDAARKSVAEADVLVVATPSYKGSFTGLLKVFLDGFGTGALAGRDVHPVVLAASPAHVGSTTEHLQVVLSELGLQVVPGLALTEEDLVRVDALIAEVAADER</sequence>
<evidence type="ECO:0000313" key="5">
    <source>
        <dbReference type="EMBL" id="TDT33287.1"/>
    </source>
</evidence>
<dbReference type="Proteomes" id="UP000295371">
    <property type="component" value="Unassembled WGS sequence"/>
</dbReference>
<keyword evidence="3" id="KW-0560">Oxidoreductase</keyword>
<evidence type="ECO:0000256" key="2">
    <source>
        <dbReference type="ARBA" id="ARBA00022643"/>
    </source>
</evidence>
<dbReference type="InterPro" id="IPR029039">
    <property type="entry name" value="Flavoprotein-like_sf"/>
</dbReference>
<dbReference type="Pfam" id="PF03358">
    <property type="entry name" value="FMN_red"/>
    <property type="match status" value="1"/>
</dbReference>
<keyword evidence="6" id="KW-1185">Reference proteome</keyword>
<feature type="domain" description="NADPH-dependent FMN reductase-like" evidence="4">
    <location>
        <begin position="7"/>
        <end position="133"/>
    </location>
</feature>
<dbReference type="RefSeq" id="WP_133753830.1">
    <property type="nucleotide sequence ID" value="NZ_SOAW01000001.1"/>
</dbReference>
<proteinExistence type="predicted"/>
<reference evidence="5 6" key="1">
    <citation type="submission" date="2019-03" db="EMBL/GenBank/DDBJ databases">
        <title>Genomic Encyclopedia of Archaeal and Bacterial Type Strains, Phase II (KMG-II): from individual species to whole genera.</title>
        <authorList>
            <person name="Goeker M."/>
        </authorList>
    </citation>
    <scope>NUCLEOTIDE SEQUENCE [LARGE SCALE GENOMIC DNA]</scope>
    <source>
        <strain evidence="5 6">DSM 24323</strain>
    </source>
</reference>
<accession>A0A4R7J9L1</accession>